<accession>A0A8H6WH31</accession>
<sequence length="161" mass="17580">MADAVANASPSIEGPKPTVAPTTTNATGLAERRKRPRLLLCLPPTPCISFEEYLFCFYQAQSNEYMYNATFAASTYYPRARFSGTGKRVPYYVPVRIIPSASIPDEDDDACDASGRYDKETVGRLAAILRYDTEVVLDPVPVPVSSVGVIGHGRPVLCEKV</sequence>
<protein>
    <submittedName>
        <fullName evidence="2">Uncharacterized protein</fullName>
    </submittedName>
</protein>
<dbReference type="EMBL" id="JACAZE010000004">
    <property type="protein sequence ID" value="KAF7318404.1"/>
    <property type="molecule type" value="Genomic_DNA"/>
</dbReference>
<gene>
    <name evidence="2" type="ORF">HMN09_00349600</name>
</gene>
<reference evidence="2" key="1">
    <citation type="submission" date="2020-05" db="EMBL/GenBank/DDBJ databases">
        <title>Mycena genomes resolve the evolution of fungal bioluminescence.</title>
        <authorList>
            <person name="Tsai I.J."/>
        </authorList>
    </citation>
    <scope>NUCLEOTIDE SEQUENCE</scope>
    <source>
        <strain evidence="2">110903Hualien_Pintung</strain>
    </source>
</reference>
<feature type="region of interest" description="Disordered" evidence="1">
    <location>
        <begin position="1"/>
        <end position="30"/>
    </location>
</feature>
<proteinExistence type="predicted"/>
<comment type="caution">
    <text evidence="2">The sequence shown here is derived from an EMBL/GenBank/DDBJ whole genome shotgun (WGS) entry which is preliminary data.</text>
</comment>
<evidence type="ECO:0000313" key="2">
    <source>
        <dbReference type="EMBL" id="KAF7318404.1"/>
    </source>
</evidence>
<evidence type="ECO:0000313" key="3">
    <source>
        <dbReference type="Proteomes" id="UP000613580"/>
    </source>
</evidence>
<dbReference type="AlphaFoldDB" id="A0A8H6WH31"/>
<keyword evidence="3" id="KW-1185">Reference proteome</keyword>
<name>A0A8H6WH31_MYCCL</name>
<organism evidence="2 3">
    <name type="scientific">Mycena chlorophos</name>
    <name type="common">Agaric fungus</name>
    <name type="synonym">Agaricus chlorophos</name>
    <dbReference type="NCBI Taxonomy" id="658473"/>
    <lineage>
        <taxon>Eukaryota</taxon>
        <taxon>Fungi</taxon>
        <taxon>Dikarya</taxon>
        <taxon>Basidiomycota</taxon>
        <taxon>Agaricomycotina</taxon>
        <taxon>Agaricomycetes</taxon>
        <taxon>Agaricomycetidae</taxon>
        <taxon>Agaricales</taxon>
        <taxon>Marasmiineae</taxon>
        <taxon>Mycenaceae</taxon>
        <taxon>Mycena</taxon>
    </lineage>
</organism>
<evidence type="ECO:0000256" key="1">
    <source>
        <dbReference type="SAM" id="MobiDB-lite"/>
    </source>
</evidence>
<dbReference type="Proteomes" id="UP000613580">
    <property type="component" value="Unassembled WGS sequence"/>
</dbReference>